<dbReference type="RefSeq" id="WP_388013659.1">
    <property type="nucleotide sequence ID" value="NZ_JBHUDT010000001.1"/>
</dbReference>
<dbReference type="Pfam" id="PF14897">
    <property type="entry name" value="EpsG"/>
    <property type="match status" value="1"/>
</dbReference>
<feature type="transmembrane region" description="Helical" evidence="1">
    <location>
        <begin position="210"/>
        <end position="229"/>
    </location>
</feature>
<evidence type="ECO:0000313" key="3">
    <source>
        <dbReference type="Proteomes" id="UP001597441"/>
    </source>
</evidence>
<dbReference type="InterPro" id="IPR049458">
    <property type="entry name" value="EpsG-like"/>
</dbReference>
<keyword evidence="3" id="KW-1185">Reference proteome</keyword>
<feature type="transmembrane region" description="Helical" evidence="1">
    <location>
        <begin position="104"/>
        <end position="127"/>
    </location>
</feature>
<feature type="transmembrane region" description="Helical" evidence="1">
    <location>
        <begin position="134"/>
        <end position="156"/>
    </location>
</feature>
<feature type="transmembrane region" description="Helical" evidence="1">
    <location>
        <begin position="315"/>
        <end position="332"/>
    </location>
</feature>
<keyword evidence="1" id="KW-0472">Membrane</keyword>
<feature type="transmembrane region" description="Helical" evidence="1">
    <location>
        <begin position="13"/>
        <end position="31"/>
    </location>
</feature>
<feature type="transmembrane region" description="Helical" evidence="1">
    <location>
        <begin position="43"/>
        <end position="60"/>
    </location>
</feature>
<feature type="transmembrane region" description="Helical" evidence="1">
    <location>
        <begin position="292"/>
        <end position="309"/>
    </location>
</feature>
<feature type="transmembrane region" description="Helical" evidence="1">
    <location>
        <begin position="264"/>
        <end position="280"/>
    </location>
</feature>
<reference evidence="3" key="1">
    <citation type="journal article" date="2019" name="Int. J. Syst. Evol. Microbiol.">
        <title>The Global Catalogue of Microorganisms (GCM) 10K type strain sequencing project: providing services to taxonomists for standard genome sequencing and annotation.</title>
        <authorList>
            <consortium name="The Broad Institute Genomics Platform"/>
            <consortium name="The Broad Institute Genome Sequencing Center for Infectious Disease"/>
            <person name="Wu L."/>
            <person name="Ma J."/>
        </authorList>
    </citation>
    <scope>NUCLEOTIDE SEQUENCE [LARGE SCALE GENOMIC DNA]</scope>
    <source>
        <strain evidence="3">KCTC 42903</strain>
    </source>
</reference>
<feature type="transmembrane region" description="Helical" evidence="1">
    <location>
        <begin position="176"/>
        <end position="203"/>
    </location>
</feature>
<sequence length="366" mass="43465">MIELIPLEYYYRVFLYSAFGIALITLFHTFLLQLNEQKNIRYINFMGHFILISLTLYMGLRPISGKYFVDMATYARIYESYAMGGEITIKDDLFFHQLMKTCSYFISTTGFFLLCAIIYIVPLFIASKRFFSKYWFYAFFMFVVSFSFWTYGVNGIRNGMATSLFILAISYRNKKAILIALLVLSCLFHKTMLLPTLGYVFTLFVNNSKWYFYAWLLAIPLSLALGSFWENLFAQLGFADDRLSGYLTGDRHEAFANTSFRFDFLFYSSFAVVSGAYFIFKKKYKDPLFIQLFNIYLTANAFWILVIRANFSNRFAYLSWFLMPLVIIYPFITERFFKNQHTVIGKVLLFYFMFTYFMFIYYEYIQ</sequence>
<evidence type="ECO:0000313" key="2">
    <source>
        <dbReference type="EMBL" id="MFD2533988.1"/>
    </source>
</evidence>
<proteinExistence type="predicted"/>
<feature type="transmembrane region" description="Helical" evidence="1">
    <location>
        <begin position="344"/>
        <end position="362"/>
    </location>
</feature>
<dbReference type="EMBL" id="JBHULK010000001">
    <property type="protein sequence ID" value="MFD2533988.1"/>
    <property type="molecule type" value="Genomic_DNA"/>
</dbReference>
<organism evidence="2 3">
    <name type="scientific">Gelatiniphilus marinus</name>
    <dbReference type="NCBI Taxonomy" id="1759464"/>
    <lineage>
        <taxon>Bacteria</taxon>
        <taxon>Pseudomonadati</taxon>
        <taxon>Bacteroidota</taxon>
        <taxon>Flavobacteriia</taxon>
        <taxon>Flavobacteriales</taxon>
        <taxon>Flavobacteriaceae</taxon>
        <taxon>Gelatiniphilus</taxon>
    </lineage>
</organism>
<gene>
    <name evidence="2" type="ORF">ACFSQS_02640</name>
</gene>
<keyword evidence="1" id="KW-0812">Transmembrane</keyword>
<dbReference type="Proteomes" id="UP001597441">
    <property type="component" value="Unassembled WGS sequence"/>
</dbReference>
<protein>
    <submittedName>
        <fullName evidence="2">EpsG family protein</fullName>
    </submittedName>
</protein>
<name>A0ABW5JMJ6_9FLAO</name>
<evidence type="ECO:0000256" key="1">
    <source>
        <dbReference type="SAM" id="Phobius"/>
    </source>
</evidence>
<keyword evidence="1" id="KW-1133">Transmembrane helix</keyword>
<comment type="caution">
    <text evidence="2">The sequence shown here is derived from an EMBL/GenBank/DDBJ whole genome shotgun (WGS) entry which is preliminary data.</text>
</comment>
<accession>A0ABW5JMJ6</accession>